<feature type="region of interest" description="Disordered" evidence="1">
    <location>
        <begin position="1"/>
        <end position="63"/>
    </location>
</feature>
<protein>
    <submittedName>
        <fullName evidence="4">Ring-1,2-phenylacetyl-CoA epoxidase subunit PaaD</fullName>
    </submittedName>
</protein>
<dbReference type="STRING" id="574650.SAMN04487966_107156"/>
<dbReference type="Proteomes" id="UP000198881">
    <property type="component" value="Unassembled WGS sequence"/>
</dbReference>
<dbReference type="SUPFAM" id="SSF117916">
    <property type="entry name" value="Fe-S cluster assembly (FSCA) domain-like"/>
    <property type="match status" value="1"/>
</dbReference>
<accession>A0A1I7MNV4</accession>
<feature type="domain" description="PaaD zinc beta ribbon" evidence="3">
    <location>
        <begin position="183"/>
        <end position="223"/>
    </location>
</feature>
<dbReference type="Pfam" id="PF23451">
    <property type="entry name" value="Zn_ribbon_PaaD"/>
    <property type="match status" value="1"/>
</dbReference>
<name>A0A1I7MNV4_9MICC</name>
<feature type="domain" description="MIP18 family-like" evidence="2">
    <location>
        <begin position="71"/>
        <end position="142"/>
    </location>
</feature>
<reference evidence="4 5" key="1">
    <citation type="submission" date="2016-10" db="EMBL/GenBank/DDBJ databases">
        <authorList>
            <person name="de Groot N.N."/>
        </authorList>
    </citation>
    <scope>NUCLEOTIDE SEQUENCE [LARGE SCALE GENOMIC DNA]</scope>
    <source>
        <strain evidence="4 5">CGMCC 1.7054</strain>
    </source>
</reference>
<dbReference type="InterPro" id="IPR056572">
    <property type="entry name" value="Zn_ribbon_PaaD"/>
</dbReference>
<proteinExistence type="predicted"/>
<dbReference type="Gene3D" id="3.30.300.130">
    <property type="entry name" value="Fe-S cluster assembly (FSCA)"/>
    <property type="match status" value="1"/>
</dbReference>
<dbReference type="Pfam" id="PF01883">
    <property type="entry name" value="FeS_assembly_P"/>
    <property type="match status" value="1"/>
</dbReference>
<sequence>MSSSPRPVRDSREVLGDITEQILGAQEMDRRTAQLRRSQGLPDDGPAPEASGSPDAEVPHHELRPQDPDAARVWDAAARVNDPEIPVLSIADLGILREARVEGDRAVVVITPTYSGCPAMETITDDVSSALKAEGWDQVEVELVLQPAWTTDWMTEDGKRKLNEYGIAPPTGKAAAGPVRMGLAVKCPRCHSLKTQELTRFGSTACKALYTCQDCLEPFDYFKVH</sequence>
<keyword evidence="5" id="KW-1185">Reference proteome</keyword>
<evidence type="ECO:0000259" key="2">
    <source>
        <dbReference type="Pfam" id="PF01883"/>
    </source>
</evidence>
<evidence type="ECO:0000313" key="4">
    <source>
        <dbReference type="EMBL" id="SFV23559.1"/>
    </source>
</evidence>
<dbReference type="EMBL" id="FPCG01000007">
    <property type="protein sequence ID" value="SFV23559.1"/>
    <property type="molecule type" value="Genomic_DNA"/>
</dbReference>
<dbReference type="InterPro" id="IPR034904">
    <property type="entry name" value="FSCA_dom_sf"/>
</dbReference>
<dbReference type="InterPro" id="IPR011883">
    <property type="entry name" value="PaaD-like"/>
</dbReference>
<dbReference type="PANTHER" id="PTHR42831">
    <property type="entry name" value="FE-S PROTEIN MATURATION AUXILIARY FACTOR YITW"/>
    <property type="match status" value="1"/>
</dbReference>
<dbReference type="InterPro" id="IPR052339">
    <property type="entry name" value="Fe-S_Maturation_MIP18"/>
</dbReference>
<evidence type="ECO:0000313" key="5">
    <source>
        <dbReference type="Proteomes" id="UP000198881"/>
    </source>
</evidence>
<dbReference type="AlphaFoldDB" id="A0A1I7MNV4"/>
<organism evidence="4 5">
    <name type="scientific">Micrococcus terreus</name>
    <dbReference type="NCBI Taxonomy" id="574650"/>
    <lineage>
        <taxon>Bacteria</taxon>
        <taxon>Bacillati</taxon>
        <taxon>Actinomycetota</taxon>
        <taxon>Actinomycetes</taxon>
        <taxon>Micrococcales</taxon>
        <taxon>Micrococcaceae</taxon>
        <taxon>Micrococcus</taxon>
    </lineage>
</organism>
<evidence type="ECO:0000259" key="3">
    <source>
        <dbReference type="Pfam" id="PF23451"/>
    </source>
</evidence>
<dbReference type="NCBIfam" id="TIGR02159">
    <property type="entry name" value="PA_CoA_Oxy4"/>
    <property type="match status" value="1"/>
</dbReference>
<dbReference type="PANTHER" id="PTHR42831:SF3">
    <property type="entry name" value="1,2-PHENYLACETYL-COA EPOXIDASE, SUBUNIT D-RELATED"/>
    <property type="match status" value="1"/>
</dbReference>
<dbReference type="InterPro" id="IPR002744">
    <property type="entry name" value="MIP18-like"/>
</dbReference>
<gene>
    <name evidence="4" type="ORF">SAMN04487966_107156</name>
</gene>
<evidence type="ECO:0000256" key="1">
    <source>
        <dbReference type="SAM" id="MobiDB-lite"/>
    </source>
</evidence>